<dbReference type="eggNOG" id="COG3255">
    <property type="taxonomic scope" value="Bacteria"/>
</dbReference>
<gene>
    <name evidence="2" type="ordered locus">Hneap_1860</name>
</gene>
<organism evidence="2 3">
    <name type="scientific">Halothiobacillus neapolitanus (strain ATCC 23641 / DSM 15147 / CIP 104769 / NCIMB 8539 / c2)</name>
    <name type="common">Thiobacillus neapolitanus</name>
    <dbReference type="NCBI Taxonomy" id="555778"/>
    <lineage>
        <taxon>Bacteria</taxon>
        <taxon>Pseudomonadati</taxon>
        <taxon>Pseudomonadota</taxon>
        <taxon>Gammaproteobacteria</taxon>
        <taxon>Chromatiales</taxon>
        <taxon>Halothiobacillaceae</taxon>
        <taxon>Halothiobacillus</taxon>
    </lineage>
</organism>
<dbReference type="AlphaFoldDB" id="D0L1V9"/>
<keyword evidence="3" id="KW-1185">Reference proteome</keyword>
<sequence>MSSFVLSRSFPLSRIVAALGLVAFAAASAHADSFMDDKWAQQVCSQWNQNQTLTTDLGGKDGWVSNNGGKGYKALQMYRDGCGASTRVELDIAPKDGKAMCVYAGPVKTTKLNSSVDYLMHASDADWTCMGKGSWGCGAMGAMMSGKLQFEGPKMEAANVMGPFGDFLLLTGKVASSKTSCPGGGKVASAK</sequence>
<accession>D0L1V9</accession>
<evidence type="ECO:0000313" key="2">
    <source>
        <dbReference type="EMBL" id="ACX96682.1"/>
    </source>
</evidence>
<feature type="signal peptide" evidence="1">
    <location>
        <begin position="1"/>
        <end position="31"/>
    </location>
</feature>
<dbReference type="OrthoDB" id="13708at2"/>
<dbReference type="Gene3D" id="3.30.1050.10">
    <property type="entry name" value="SCP2 sterol-binding domain"/>
    <property type="match status" value="1"/>
</dbReference>
<dbReference type="HOGENOM" id="CLU_126936_0_0_6"/>
<evidence type="ECO:0000256" key="1">
    <source>
        <dbReference type="SAM" id="SignalP"/>
    </source>
</evidence>
<dbReference type="KEGG" id="hna:Hneap_1860"/>
<dbReference type="Proteomes" id="UP000009102">
    <property type="component" value="Chromosome"/>
</dbReference>
<reference evidence="2 3" key="1">
    <citation type="submission" date="2009-10" db="EMBL/GenBank/DDBJ databases">
        <title>Complete sequence of Halothiobacillus neapolitanus c2.</title>
        <authorList>
            <consortium name="US DOE Joint Genome Institute"/>
            <person name="Lucas S."/>
            <person name="Copeland A."/>
            <person name="Lapidus A."/>
            <person name="Glavina del Rio T."/>
            <person name="Tice H."/>
            <person name="Bruce D."/>
            <person name="Goodwin L."/>
            <person name="Pitluck S."/>
            <person name="Davenport K."/>
            <person name="Brettin T."/>
            <person name="Detter J.C."/>
            <person name="Han C."/>
            <person name="Tapia R."/>
            <person name="Larimer F."/>
            <person name="Land M."/>
            <person name="Hauser L."/>
            <person name="Kyrpides N."/>
            <person name="Mikhailova N."/>
            <person name="Kerfeld C."/>
            <person name="Cannon G."/>
            <person name="Heinhort S."/>
        </authorList>
    </citation>
    <scope>NUCLEOTIDE SEQUENCE [LARGE SCALE GENOMIC DNA]</scope>
    <source>
        <strain evidence="3">ATCC 23641 / c2</strain>
    </source>
</reference>
<dbReference type="InterPro" id="IPR036527">
    <property type="entry name" value="SCP2_sterol-bd_dom_sf"/>
</dbReference>
<feature type="chain" id="PRO_5003010976" evidence="1">
    <location>
        <begin position="32"/>
        <end position="191"/>
    </location>
</feature>
<keyword evidence="1" id="KW-0732">Signal</keyword>
<protein>
    <submittedName>
        <fullName evidence="2">Uncharacterized protein</fullName>
    </submittedName>
</protein>
<dbReference type="EMBL" id="CP001801">
    <property type="protein sequence ID" value="ACX96682.1"/>
    <property type="molecule type" value="Genomic_DNA"/>
</dbReference>
<dbReference type="RefSeq" id="WP_012824715.1">
    <property type="nucleotide sequence ID" value="NC_013422.1"/>
</dbReference>
<name>D0L1V9_HALNC</name>
<evidence type="ECO:0000313" key="3">
    <source>
        <dbReference type="Proteomes" id="UP000009102"/>
    </source>
</evidence>
<dbReference type="SUPFAM" id="SSF55718">
    <property type="entry name" value="SCP-like"/>
    <property type="match status" value="1"/>
</dbReference>
<proteinExistence type="predicted"/>